<comment type="caution">
    <text evidence="1">The sequence shown here is derived from an EMBL/GenBank/DDBJ whole genome shotgun (WGS) entry which is preliminary data.</text>
</comment>
<keyword evidence="2" id="KW-1185">Reference proteome</keyword>
<evidence type="ECO:0000313" key="1">
    <source>
        <dbReference type="EMBL" id="NVD38809.1"/>
    </source>
</evidence>
<sequence>MQPAGRQQRRPRFTCMGLNAAGRPVPMFDPFFDGLDDAGEGLMPAGPVELLLFGGRDRIAAADLPAKYRTTA</sequence>
<accession>A0A7Y6Q4B9</accession>
<dbReference type="Proteomes" id="UP000520198">
    <property type="component" value="Unassembled WGS sequence"/>
</dbReference>
<proteinExistence type="predicted"/>
<dbReference type="EMBL" id="JABWDU010000002">
    <property type="protein sequence ID" value="NVD38809.1"/>
    <property type="molecule type" value="Genomic_DNA"/>
</dbReference>
<dbReference type="AlphaFoldDB" id="A0A7Y6Q4B9"/>
<dbReference type="RefSeq" id="WP_176352434.1">
    <property type="nucleotide sequence ID" value="NZ_JABWDU010000002.1"/>
</dbReference>
<protein>
    <submittedName>
        <fullName evidence="1">Uncharacterized protein</fullName>
    </submittedName>
</protein>
<organism evidence="1 2">
    <name type="scientific">Ensifer oleiphilus</name>
    <dbReference type="NCBI Taxonomy" id="2742698"/>
    <lineage>
        <taxon>Bacteria</taxon>
        <taxon>Pseudomonadati</taxon>
        <taxon>Pseudomonadota</taxon>
        <taxon>Alphaproteobacteria</taxon>
        <taxon>Hyphomicrobiales</taxon>
        <taxon>Rhizobiaceae</taxon>
        <taxon>Sinorhizobium/Ensifer group</taxon>
        <taxon>Ensifer</taxon>
    </lineage>
</organism>
<reference evidence="1 2" key="1">
    <citation type="submission" date="2020-06" db="EMBL/GenBank/DDBJ databases">
        <authorList>
            <person name="Grouzdev D.S."/>
        </authorList>
    </citation>
    <scope>NUCLEOTIDE SEQUENCE [LARGE SCALE GENOMIC DNA]</scope>
    <source>
        <strain evidence="1 2">HO-A22</strain>
    </source>
</reference>
<evidence type="ECO:0000313" key="2">
    <source>
        <dbReference type="Proteomes" id="UP000520198"/>
    </source>
</evidence>
<name>A0A7Y6Q4B9_9HYPH</name>
<gene>
    <name evidence="1" type="ORF">HT585_08085</name>
</gene>